<accession>A0A0M3K3A7</accession>
<evidence type="ECO:0000313" key="4">
    <source>
        <dbReference type="EMBL" id="VDK53530.1"/>
    </source>
</evidence>
<dbReference type="OrthoDB" id="5809100at2759"/>
<dbReference type="PANTHER" id="PTHR38626">
    <property type="entry name" value="SKN-1 DEPENDENT ZYGOTIC TRANSCRIPT-RELATED"/>
    <property type="match status" value="1"/>
</dbReference>
<keyword evidence="2" id="KW-1133">Transmembrane helix</keyword>
<keyword evidence="2" id="KW-0812">Transmembrane</keyword>
<protein>
    <submittedName>
        <fullName evidence="6">Ig-like domain-containing protein</fullName>
    </submittedName>
</protein>
<evidence type="ECO:0000313" key="5">
    <source>
        <dbReference type="Proteomes" id="UP000267096"/>
    </source>
</evidence>
<proteinExistence type="predicted"/>
<evidence type="ECO:0000256" key="2">
    <source>
        <dbReference type="SAM" id="Phobius"/>
    </source>
</evidence>
<feature type="region of interest" description="Disordered" evidence="1">
    <location>
        <begin position="418"/>
        <end position="444"/>
    </location>
</feature>
<evidence type="ECO:0000313" key="6">
    <source>
        <dbReference type="WBParaSite" id="ASIM_0001544501-mRNA-1"/>
    </source>
</evidence>
<evidence type="ECO:0000256" key="1">
    <source>
        <dbReference type="SAM" id="MobiDB-lite"/>
    </source>
</evidence>
<keyword evidence="5" id="KW-1185">Reference proteome</keyword>
<gene>
    <name evidence="4" type="ORF">ASIM_LOCUS14854</name>
</gene>
<dbReference type="AlphaFoldDB" id="A0A0M3K3A7"/>
<dbReference type="Pfam" id="PF25330">
    <property type="entry name" value="C2_nem"/>
    <property type="match status" value="1"/>
</dbReference>
<dbReference type="InterPro" id="IPR057569">
    <property type="entry name" value="C2_nem"/>
</dbReference>
<evidence type="ECO:0000259" key="3">
    <source>
        <dbReference type="Pfam" id="PF25330"/>
    </source>
</evidence>
<keyword evidence="2" id="KW-0472">Membrane</keyword>
<dbReference type="EMBL" id="UYRR01031965">
    <property type="protein sequence ID" value="VDK53530.1"/>
    <property type="molecule type" value="Genomic_DNA"/>
</dbReference>
<feature type="compositionally biased region" description="Pro residues" evidence="1">
    <location>
        <begin position="418"/>
        <end position="427"/>
    </location>
</feature>
<reference evidence="6" key="1">
    <citation type="submission" date="2017-02" db="UniProtKB">
        <authorList>
            <consortium name="WormBaseParasite"/>
        </authorList>
    </citation>
    <scope>IDENTIFICATION</scope>
</reference>
<reference evidence="4 5" key="2">
    <citation type="submission" date="2018-11" db="EMBL/GenBank/DDBJ databases">
        <authorList>
            <consortium name="Pathogen Informatics"/>
        </authorList>
    </citation>
    <scope>NUCLEOTIDE SEQUENCE [LARGE SCALE GENOMIC DNA]</scope>
</reference>
<feature type="compositionally biased region" description="Basic and acidic residues" evidence="1">
    <location>
        <begin position="435"/>
        <end position="444"/>
    </location>
</feature>
<name>A0A0M3K3A7_ANISI</name>
<sequence>MFRLLKKKFSRNDDAQNVEEVDICVACRSLKINTILKHDDYRRVEMMIVDATLDEIPFEYRHCHQKAYVTDWAISIAVKHLPRVTNQVLMSTKWNAFVIFISVLLTHSVHSQSPISPSKQPKTPFWLTADVRSVEWHQLCLTAAGCSDPRIKLVEWNLATNEKLSSSWTISETNHQQRSFVSHWSYGQPSEVTFGCEISGVDPMYGFPRTCDSTPTLRIFHHEIIKDQTSLKTTAEVQDEGKMIVELRGKCFNASLAIQKHQQQCPWCTAATELPLMDPKAAEASNLNGTLASWWWLSDDELLGAGVLVLSLIAIISSASFACLLVAYLKRRTPNGLKKAAHIYTPCTVPNSRAPQSPKYDTIRRYDLLWEQRDLASPYWMNSNSFGTLSPVSPSYNPPPPPSSVIVGRSNTSIMRPLPPPRIPIPPNTLLTNNRYDDSGHESF</sequence>
<organism evidence="6">
    <name type="scientific">Anisakis simplex</name>
    <name type="common">Herring worm</name>
    <dbReference type="NCBI Taxonomy" id="6269"/>
    <lineage>
        <taxon>Eukaryota</taxon>
        <taxon>Metazoa</taxon>
        <taxon>Ecdysozoa</taxon>
        <taxon>Nematoda</taxon>
        <taxon>Chromadorea</taxon>
        <taxon>Rhabditida</taxon>
        <taxon>Spirurina</taxon>
        <taxon>Ascaridomorpha</taxon>
        <taxon>Ascaridoidea</taxon>
        <taxon>Anisakidae</taxon>
        <taxon>Anisakis</taxon>
        <taxon>Anisakis simplex complex</taxon>
    </lineage>
</organism>
<feature type="domain" description="C2" evidence="3">
    <location>
        <begin position="124"/>
        <end position="263"/>
    </location>
</feature>
<dbReference type="PANTHER" id="PTHR38626:SF4">
    <property type="entry name" value="SKN-1 DEPENDENT ZYGOTIC TRANSCRIPT"/>
    <property type="match status" value="1"/>
</dbReference>
<dbReference type="InterPro" id="IPR040426">
    <property type="entry name" value="C05B5.4-like"/>
</dbReference>
<dbReference type="WBParaSite" id="ASIM_0001544501-mRNA-1">
    <property type="protein sequence ID" value="ASIM_0001544501-mRNA-1"/>
    <property type="gene ID" value="ASIM_0001544501"/>
</dbReference>
<dbReference type="Proteomes" id="UP000267096">
    <property type="component" value="Unassembled WGS sequence"/>
</dbReference>
<feature type="transmembrane region" description="Helical" evidence="2">
    <location>
        <begin position="302"/>
        <end position="329"/>
    </location>
</feature>